<evidence type="ECO:0000256" key="7">
    <source>
        <dbReference type="ARBA" id="ARBA00022989"/>
    </source>
</evidence>
<keyword evidence="4 12" id="KW-0812">Transmembrane</keyword>
<keyword evidence="14" id="KW-1185">Reference proteome</keyword>
<evidence type="ECO:0000256" key="1">
    <source>
        <dbReference type="ARBA" id="ARBA00004141"/>
    </source>
</evidence>
<feature type="transmembrane region" description="Helical" evidence="12">
    <location>
        <begin position="242"/>
        <end position="263"/>
    </location>
</feature>
<dbReference type="GO" id="GO:0005228">
    <property type="term" value="F:intracellular sodium-activated potassium channel activity"/>
    <property type="evidence" value="ECO:0007669"/>
    <property type="project" value="TreeGrafter"/>
</dbReference>
<dbReference type="AlphaFoldDB" id="A0AAE0Q1E3"/>
<dbReference type="PANTHER" id="PTHR10027">
    <property type="entry name" value="CALCIUM-ACTIVATED POTASSIUM CHANNEL ALPHA CHAIN"/>
    <property type="match status" value="1"/>
</dbReference>
<evidence type="ECO:0000313" key="14">
    <source>
        <dbReference type="Proteomes" id="UP001274896"/>
    </source>
</evidence>
<dbReference type="GO" id="GO:0015271">
    <property type="term" value="F:outward rectifier potassium channel activity"/>
    <property type="evidence" value="ECO:0007669"/>
    <property type="project" value="TreeGrafter"/>
</dbReference>
<evidence type="ECO:0000256" key="11">
    <source>
        <dbReference type="SAM" id="MobiDB-lite"/>
    </source>
</evidence>
<protein>
    <submittedName>
        <fullName evidence="13">Uncharacterized protein</fullName>
    </submittedName>
</protein>
<feature type="transmembrane region" description="Helical" evidence="12">
    <location>
        <begin position="197"/>
        <end position="216"/>
    </location>
</feature>
<gene>
    <name evidence="13" type="ORF">QTP70_011547</name>
</gene>
<name>A0AAE0Q1E3_9TELE</name>
<sequence>MRGRKKTGTNTAISHALQLQRERESERERKRKREGQRERERSVRNWPVVIEAGDVGFLGQRDYGGGLQTGWDSGLGQGLVEYPGEDSSQLVRAVLQHMSMPSGPAAFLGLMARSMRLTSCSSALKMKLLWTMGCTVAVFGGSTSKRAKKRFSSFGSTASSAAAPRVQVEFYVNENTFKERLKLFFIKNQRSSLRVRLFNFFLKVVSCLLYIVRVLLDDPREQKDWCSWLSQTECLCTEQKPFRLVLVAFISFSETMLLLYLSYKGNVWEQVLRVPFILEMISAVPFVITNDLHRAIQRTHSAMFNQVLILISTPPLPHLHLVRGLKERVRE</sequence>
<keyword evidence="3" id="KW-0633">Potassium transport</keyword>
<dbReference type="InterPro" id="IPR047871">
    <property type="entry name" value="K_chnl_Slo-like"/>
</dbReference>
<proteinExistence type="predicted"/>
<feature type="region of interest" description="Disordered" evidence="11">
    <location>
        <begin position="1"/>
        <end position="42"/>
    </location>
</feature>
<evidence type="ECO:0000256" key="3">
    <source>
        <dbReference type="ARBA" id="ARBA00022538"/>
    </source>
</evidence>
<reference evidence="13" key="1">
    <citation type="submission" date="2023-06" db="EMBL/GenBank/DDBJ databases">
        <title>Male Hemibagrus guttatus genome.</title>
        <authorList>
            <person name="Bian C."/>
        </authorList>
    </citation>
    <scope>NUCLEOTIDE SEQUENCE</scope>
    <source>
        <strain evidence="13">Male_cb2023</strain>
        <tissue evidence="13">Muscle</tissue>
    </source>
</reference>
<keyword evidence="10" id="KW-0407">Ion channel</keyword>
<keyword evidence="2" id="KW-0813">Transport</keyword>
<dbReference type="GO" id="GO:0005886">
    <property type="term" value="C:plasma membrane"/>
    <property type="evidence" value="ECO:0007669"/>
    <property type="project" value="TreeGrafter"/>
</dbReference>
<evidence type="ECO:0000256" key="9">
    <source>
        <dbReference type="ARBA" id="ARBA00023136"/>
    </source>
</evidence>
<evidence type="ECO:0000256" key="10">
    <source>
        <dbReference type="ARBA" id="ARBA00023303"/>
    </source>
</evidence>
<dbReference type="PANTHER" id="PTHR10027:SF35">
    <property type="entry name" value="POTASSIUM CHANNEL SUBFAMILY T MEMBER 2-LIKE"/>
    <property type="match status" value="1"/>
</dbReference>
<evidence type="ECO:0000256" key="4">
    <source>
        <dbReference type="ARBA" id="ARBA00022692"/>
    </source>
</evidence>
<keyword evidence="9 12" id="KW-0472">Membrane</keyword>
<evidence type="ECO:0000256" key="2">
    <source>
        <dbReference type="ARBA" id="ARBA00022448"/>
    </source>
</evidence>
<evidence type="ECO:0000256" key="8">
    <source>
        <dbReference type="ARBA" id="ARBA00023065"/>
    </source>
</evidence>
<evidence type="ECO:0000313" key="13">
    <source>
        <dbReference type="EMBL" id="KAK3511610.1"/>
    </source>
</evidence>
<keyword evidence="6" id="KW-0630">Potassium</keyword>
<keyword evidence="7 12" id="KW-1133">Transmembrane helix</keyword>
<comment type="subcellular location">
    <subcellularLocation>
        <location evidence="1">Membrane</location>
        <topology evidence="1">Multi-pass membrane protein</topology>
    </subcellularLocation>
</comment>
<comment type="caution">
    <text evidence="13">The sequence shown here is derived from an EMBL/GenBank/DDBJ whole genome shotgun (WGS) entry which is preliminary data.</text>
</comment>
<dbReference type="Proteomes" id="UP001274896">
    <property type="component" value="Unassembled WGS sequence"/>
</dbReference>
<evidence type="ECO:0000256" key="12">
    <source>
        <dbReference type="SAM" id="Phobius"/>
    </source>
</evidence>
<keyword evidence="8" id="KW-0406">Ion transport</keyword>
<dbReference type="EMBL" id="JAUCMX010000024">
    <property type="protein sequence ID" value="KAK3511610.1"/>
    <property type="molecule type" value="Genomic_DNA"/>
</dbReference>
<accession>A0AAE0Q1E3</accession>
<evidence type="ECO:0000256" key="5">
    <source>
        <dbReference type="ARBA" id="ARBA00022826"/>
    </source>
</evidence>
<organism evidence="13 14">
    <name type="scientific">Hemibagrus guttatus</name>
    <dbReference type="NCBI Taxonomy" id="175788"/>
    <lineage>
        <taxon>Eukaryota</taxon>
        <taxon>Metazoa</taxon>
        <taxon>Chordata</taxon>
        <taxon>Craniata</taxon>
        <taxon>Vertebrata</taxon>
        <taxon>Euteleostomi</taxon>
        <taxon>Actinopterygii</taxon>
        <taxon>Neopterygii</taxon>
        <taxon>Teleostei</taxon>
        <taxon>Ostariophysi</taxon>
        <taxon>Siluriformes</taxon>
        <taxon>Bagridae</taxon>
        <taxon>Hemibagrus</taxon>
    </lineage>
</organism>
<keyword evidence="5" id="KW-0631">Potassium channel</keyword>
<evidence type="ECO:0000256" key="6">
    <source>
        <dbReference type="ARBA" id="ARBA00022958"/>
    </source>
</evidence>